<dbReference type="EMBL" id="ML978212">
    <property type="protein sequence ID" value="KAF2028522.1"/>
    <property type="molecule type" value="Genomic_DNA"/>
</dbReference>
<dbReference type="AlphaFoldDB" id="A0A9P4H7U3"/>
<proteinExistence type="predicted"/>
<comment type="caution">
    <text evidence="1">The sequence shown here is derived from an EMBL/GenBank/DDBJ whole genome shotgun (WGS) entry which is preliminary data.</text>
</comment>
<protein>
    <recommendedName>
        <fullName evidence="3">F-box domain-containing protein</fullName>
    </recommendedName>
</protein>
<name>A0A9P4H7U3_9PLEO</name>
<dbReference type="SUPFAM" id="SSF52047">
    <property type="entry name" value="RNI-like"/>
    <property type="match status" value="1"/>
</dbReference>
<dbReference type="InterPro" id="IPR032675">
    <property type="entry name" value="LRR_dom_sf"/>
</dbReference>
<organism evidence="1 2">
    <name type="scientific">Setomelanomma holmii</name>
    <dbReference type="NCBI Taxonomy" id="210430"/>
    <lineage>
        <taxon>Eukaryota</taxon>
        <taxon>Fungi</taxon>
        <taxon>Dikarya</taxon>
        <taxon>Ascomycota</taxon>
        <taxon>Pezizomycotina</taxon>
        <taxon>Dothideomycetes</taxon>
        <taxon>Pleosporomycetidae</taxon>
        <taxon>Pleosporales</taxon>
        <taxon>Pleosporineae</taxon>
        <taxon>Phaeosphaeriaceae</taxon>
        <taxon>Setomelanomma</taxon>
    </lineage>
</organism>
<sequence length="463" mass="51823">MAATEPGLDYLPDELLLHIVQQLSCIFSLEPQSTAFKVKAKEKSRQCDNRSRQLGLYSLCLANRHLRRIATPTLYSSFVGSTTWHGLKPLELFHRTITGPQDADATVPLGQHLEYVENRLSDYLGNSLQEDSQEDGADYMVARHFQLLAEIVNHAANIQYMSIVSLETVGASFWKYILSDISGLGSPALVASHGFPKLRSLCFQIHTRSYDTNLSSSSFDRICSAFTSAPMLESYQASGVVSSLSVLPLHQVLPLRQKFKKLTRVEMTECVLELDEVASVWADCERLRHIACEWAFLDEDGGRPIILYEGLLRHCETLDSLHLDMREVRIFESVFAHPGRLGSLQSFTSLKSLQICERSLLGSTDILLDTQAGSSGVRMTKLLPSELEKFVLLMPGTRSDFADDRVFDATILRPLADDCGRDMVALRDVIVKARHHECGAQMTKAFEDVGVRFRLVDEAKASY</sequence>
<accession>A0A9P4H7U3</accession>
<keyword evidence="2" id="KW-1185">Reference proteome</keyword>
<evidence type="ECO:0008006" key="3">
    <source>
        <dbReference type="Google" id="ProtNLM"/>
    </source>
</evidence>
<evidence type="ECO:0000313" key="2">
    <source>
        <dbReference type="Proteomes" id="UP000799777"/>
    </source>
</evidence>
<gene>
    <name evidence="1" type="ORF">EK21DRAFT_69675</name>
</gene>
<evidence type="ECO:0000313" key="1">
    <source>
        <dbReference type="EMBL" id="KAF2028522.1"/>
    </source>
</evidence>
<dbReference type="Gene3D" id="3.80.10.10">
    <property type="entry name" value="Ribonuclease Inhibitor"/>
    <property type="match status" value="1"/>
</dbReference>
<dbReference type="OrthoDB" id="2520703at2759"/>
<reference evidence="1" key="1">
    <citation type="journal article" date="2020" name="Stud. Mycol.">
        <title>101 Dothideomycetes genomes: a test case for predicting lifestyles and emergence of pathogens.</title>
        <authorList>
            <person name="Haridas S."/>
            <person name="Albert R."/>
            <person name="Binder M."/>
            <person name="Bloem J."/>
            <person name="Labutti K."/>
            <person name="Salamov A."/>
            <person name="Andreopoulos B."/>
            <person name="Baker S."/>
            <person name="Barry K."/>
            <person name="Bills G."/>
            <person name="Bluhm B."/>
            <person name="Cannon C."/>
            <person name="Castanera R."/>
            <person name="Culley D."/>
            <person name="Daum C."/>
            <person name="Ezra D."/>
            <person name="Gonzalez J."/>
            <person name="Henrissat B."/>
            <person name="Kuo A."/>
            <person name="Liang C."/>
            <person name="Lipzen A."/>
            <person name="Lutzoni F."/>
            <person name="Magnuson J."/>
            <person name="Mondo S."/>
            <person name="Nolan M."/>
            <person name="Ohm R."/>
            <person name="Pangilinan J."/>
            <person name="Park H.-J."/>
            <person name="Ramirez L."/>
            <person name="Alfaro M."/>
            <person name="Sun H."/>
            <person name="Tritt A."/>
            <person name="Yoshinaga Y."/>
            <person name="Zwiers L.-H."/>
            <person name="Turgeon B."/>
            <person name="Goodwin S."/>
            <person name="Spatafora J."/>
            <person name="Crous P."/>
            <person name="Grigoriev I."/>
        </authorList>
    </citation>
    <scope>NUCLEOTIDE SEQUENCE</scope>
    <source>
        <strain evidence="1">CBS 110217</strain>
    </source>
</reference>
<dbReference type="Proteomes" id="UP000799777">
    <property type="component" value="Unassembled WGS sequence"/>
</dbReference>